<evidence type="ECO:0000256" key="2">
    <source>
        <dbReference type="SAM" id="MobiDB-lite"/>
    </source>
</evidence>
<reference evidence="3 4" key="1">
    <citation type="submission" date="2016-03" db="EMBL/GenBank/DDBJ databases">
        <title>EvidentialGene: Evidence-directed Construction of Genes on Genomes.</title>
        <authorList>
            <person name="Gilbert D.G."/>
            <person name="Choi J.-H."/>
            <person name="Mockaitis K."/>
            <person name="Colbourne J."/>
            <person name="Pfrender M."/>
        </authorList>
    </citation>
    <scope>NUCLEOTIDE SEQUENCE [LARGE SCALE GENOMIC DNA]</scope>
    <source>
        <strain evidence="3 4">Xinb3</strain>
        <tissue evidence="3">Complete organism</tissue>
    </source>
</reference>
<organism evidence="3 4">
    <name type="scientific">Daphnia magna</name>
    <dbReference type="NCBI Taxonomy" id="35525"/>
    <lineage>
        <taxon>Eukaryota</taxon>
        <taxon>Metazoa</taxon>
        <taxon>Ecdysozoa</taxon>
        <taxon>Arthropoda</taxon>
        <taxon>Crustacea</taxon>
        <taxon>Branchiopoda</taxon>
        <taxon>Diplostraca</taxon>
        <taxon>Cladocera</taxon>
        <taxon>Anomopoda</taxon>
        <taxon>Daphniidae</taxon>
        <taxon>Daphnia</taxon>
    </lineage>
</organism>
<feature type="coiled-coil region" evidence="1">
    <location>
        <begin position="263"/>
        <end position="290"/>
    </location>
</feature>
<feature type="compositionally biased region" description="Polar residues" evidence="2">
    <location>
        <begin position="1108"/>
        <end position="1129"/>
    </location>
</feature>
<gene>
    <name evidence="3" type="ORF">APZ42_028166</name>
</gene>
<protein>
    <submittedName>
        <fullName evidence="3">Uncharacterized protein</fullName>
    </submittedName>
</protein>
<feature type="compositionally biased region" description="Basic and acidic residues" evidence="2">
    <location>
        <begin position="212"/>
        <end position="225"/>
    </location>
</feature>
<dbReference type="Proteomes" id="UP000076858">
    <property type="component" value="Unassembled WGS sequence"/>
</dbReference>
<feature type="region of interest" description="Disordered" evidence="2">
    <location>
        <begin position="748"/>
        <end position="805"/>
    </location>
</feature>
<feature type="region of interest" description="Disordered" evidence="2">
    <location>
        <begin position="1093"/>
        <end position="1239"/>
    </location>
</feature>
<name>A0A164QK41_9CRUS</name>
<keyword evidence="4" id="KW-1185">Reference proteome</keyword>
<feature type="region of interest" description="Disordered" evidence="2">
    <location>
        <begin position="634"/>
        <end position="656"/>
    </location>
</feature>
<evidence type="ECO:0000313" key="4">
    <source>
        <dbReference type="Proteomes" id="UP000076858"/>
    </source>
</evidence>
<accession>A0A164QK41</accession>
<feature type="region of interest" description="Disordered" evidence="2">
    <location>
        <begin position="867"/>
        <end position="892"/>
    </location>
</feature>
<feature type="compositionally biased region" description="Basic and acidic residues" evidence="2">
    <location>
        <begin position="1139"/>
        <end position="1151"/>
    </location>
</feature>
<evidence type="ECO:0000256" key="1">
    <source>
        <dbReference type="SAM" id="Coils"/>
    </source>
</evidence>
<proteinExistence type="predicted"/>
<sequence length="1473" mass="163118">MDSTDGSQQRGMEDERGILIPVNVFEKLISVNESNKEESTNNVSDEVPENRSRSLKEVEIGTSVAPGAGDSGVPIETERENFIRIHERTPDQEVPFKDTLDLDNVTEIETSNEALAANGFTYAQTEAENENMVGMNIKVGETTDNDHLEGSMPTTLLVVGKGSEENYETVNPEELEAVSIPESESTTDLPVFESDAKNDDVLKYNIELKGMADKSDQKDGEDINRENIQPSETENIVSVAVMDDFDIERTSLSMTEADVNEEIERNEEKVLEMNIRIEEAKINQQDAEKEKEPITLSDQENCPEMVDLLETPIQLEELSSVQQGGVCKTSDLLDTRETESVKKVDFITSQIDKMNEALAPTDEEDDTATKVERLPVTNPADLSLPFVPNEFEAAIEFIDSETQELQKGPLICDDHPTETLAGIVSDASLASDSKRLLSEEDPLAHEEDPLAHEEEEAIPVVPCQPSQHLKTSTSHLGDCSNDNILGSSSDAIKSSGRTRIRKPEWMRRSLVRSGSVRRLFGRMRSKRFDHDQLPVTTTTEQGPPRRPFRQMIVDFLLLLFESSGNEERWRAVFDQIFGEIKNNHPADEWTLRVVDHLTSPTKGVEGSNPETEPLMEDQELINLEVGVTLGQAQTQDIPSEPNEVNHELSSAPQEDNGEKDIFYGQIESAATVTLLSATHLVDVDNAEKCLDISQQEKAADPLDMERDQPVEQDNCLLLGQEDKHFDTAEIQENQVQALDAVQLHLPAPGDAAKQGSQGESNESLDEAAEKQEKVETGSGSGLEAPNSEVRVTPERENEPSSAPIHNIQENIEAIALNGTMQQDPIQIQDIPPDQQQEIDDALAVFDGIGTEPVIEASVPEARIIDTQAEPEVKNAQDDSNADKQGDSQNENKPVIAIENGCENVETLDSNESVEHEPVQIQEILPVQREKVAESEAFNIQTETKDDVLVINIKVEETHQEKVAEAENIVQVKVLNNAEIETSIVEPVMEANVVNVQNEAIDGLLENGVVETINKQEESVHEMGQQNEANLLKKAEEPIETHFDSNELQQVIQTNGEPLAETTTDLVNDASLVFNDEKLVTEENPPRQIEELEVVPVQVLPPRPPQRLGASSPQLAVGSNDNSQLNGSSSEMKKSPGKSQENEGSRKPEWMRRPLVRKGSVGRLFGRMKVTMQSKRFHPDRLPVVPPPQPEPPKRPPRRKTLANLDLSREPEPISRDETVFHSPPPATPKSAPVSEFENKSATLRSITLDRKKKNSIGRFLGRVLSTKHLNATEGTAAEESPLIQQEPQNPVPQDPVPEPLPTTPPPATTPAPSEKSKKGAVTTVNDMGTFIRRILRPKTPTTDEAKEKPSPQRPPPPSRHQTPTPNEQERSPTTNAKVGLQFDCQTSIKFHDEWYHVMNGKSARAIAKCEIMVNQDGNGISQGEVIVQLYEQPSQHCISNVLETSDEWDADGIAKVLNDLRDVVCSKFYPESA</sequence>
<feature type="region of interest" description="Disordered" evidence="2">
    <location>
        <begin position="32"/>
        <end position="54"/>
    </location>
</feature>
<keyword evidence="1" id="KW-0175">Coiled coil</keyword>
<feature type="compositionally biased region" description="Pro residues" evidence="2">
    <location>
        <begin position="1289"/>
        <end position="1309"/>
    </location>
</feature>
<feature type="compositionally biased region" description="Basic and acidic residues" evidence="2">
    <location>
        <begin position="870"/>
        <end position="885"/>
    </location>
</feature>
<feature type="compositionally biased region" description="Basic and acidic residues" evidence="2">
    <location>
        <begin position="1341"/>
        <end position="1350"/>
    </location>
</feature>
<evidence type="ECO:0000313" key="3">
    <source>
        <dbReference type="EMBL" id="KZS07828.1"/>
    </source>
</evidence>
<dbReference type="EMBL" id="LRGB01002384">
    <property type="protein sequence ID" value="KZS07828.1"/>
    <property type="molecule type" value="Genomic_DNA"/>
</dbReference>
<feature type="compositionally biased region" description="Basic and acidic residues" evidence="2">
    <location>
        <begin position="1206"/>
        <end position="1219"/>
    </location>
</feature>
<feature type="region of interest" description="Disordered" evidence="2">
    <location>
        <begin position="1275"/>
        <end position="1377"/>
    </location>
</feature>
<comment type="caution">
    <text evidence="3">The sequence shown here is derived from an EMBL/GenBank/DDBJ whole genome shotgun (WGS) entry which is preliminary data.</text>
</comment>
<feature type="region of interest" description="Disordered" evidence="2">
    <location>
        <begin position="212"/>
        <end position="231"/>
    </location>
</feature>